<evidence type="ECO:0000256" key="1">
    <source>
        <dbReference type="PROSITE-ProRule" id="PRU00278"/>
    </source>
</evidence>
<dbReference type="PANTHER" id="PTHR47245">
    <property type="entry name" value="PEPTIDYLPROLYL ISOMERASE"/>
    <property type="match status" value="1"/>
</dbReference>
<protein>
    <submittedName>
        <fullName evidence="4">Peptidylprolyl isomerase</fullName>
    </submittedName>
</protein>
<gene>
    <name evidence="4" type="ORF">E7102_12460</name>
</gene>
<accession>A0A928BTV0</accession>
<organism evidence="4 5">
    <name type="scientific">Xylanibacter ruminicola</name>
    <name type="common">Prevotella ruminicola</name>
    <dbReference type="NCBI Taxonomy" id="839"/>
    <lineage>
        <taxon>Bacteria</taxon>
        <taxon>Pseudomonadati</taxon>
        <taxon>Bacteroidota</taxon>
        <taxon>Bacteroidia</taxon>
        <taxon>Bacteroidales</taxon>
        <taxon>Prevotellaceae</taxon>
        <taxon>Xylanibacter</taxon>
    </lineage>
</organism>
<dbReference type="EMBL" id="SUYD01000018">
    <property type="protein sequence ID" value="MBE6267255.1"/>
    <property type="molecule type" value="Genomic_DNA"/>
</dbReference>
<dbReference type="InterPro" id="IPR000297">
    <property type="entry name" value="PPIase_PpiC"/>
</dbReference>
<feature type="domain" description="PpiC" evidence="3">
    <location>
        <begin position="127"/>
        <end position="229"/>
    </location>
</feature>
<keyword evidence="1" id="KW-0697">Rotamase</keyword>
<dbReference type="Gene3D" id="3.10.50.40">
    <property type="match status" value="1"/>
</dbReference>
<dbReference type="AlphaFoldDB" id="A0A928BTV0"/>
<evidence type="ECO:0000256" key="2">
    <source>
        <dbReference type="SAM" id="SignalP"/>
    </source>
</evidence>
<sequence>MKKLTIALSLFAAITSQQTLAQSSDPTIMTINGVPVSRSEFEYSYNKNNGEGVIDKLSVDEYVTLFVNYKLKVAAALDAKLDTLSSFRQEYAMYRDQQVKPTMVTDAEVLAEARQMYDRTKAMIGSRGLIRPAHILLKLSTKATAQQQDKIKQRIDSVYSALQAGADFAEMAEKISDDGGSAARGGELPWIAPSQTLKEFEDVAYSLAPGEMSKPFLSPIGYHIVLMKERKQLEPFDSLKQNIVASLERRGIRNDIADMKLRRKVNESAGKLTAEQVMQQQSDSLAATDNELKYLFQEYHDGLLLYEISSREVWDKASQDEAALKAWFDTHKKNYAWKEPRYKGIAYHVKTKADVKAVKKCVKSLPFDQWTEALRTTFNPDSVIRIRVEKGIFKPGDNATIDKMVFKQNVSATSDANYPIDAVFGKKVKRPDDYTDVRQQVVEDLQDYLEKEWVEDLRRRYQVEVNKEVLKTVNKHL</sequence>
<reference evidence="4" key="1">
    <citation type="submission" date="2019-04" db="EMBL/GenBank/DDBJ databases">
        <title>Evolution of Biomass-Degrading Anaerobic Consortia Revealed by Metagenomics.</title>
        <authorList>
            <person name="Peng X."/>
        </authorList>
    </citation>
    <scope>NUCLEOTIDE SEQUENCE</scope>
    <source>
        <strain evidence="4">SIG141</strain>
    </source>
</reference>
<dbReference type="Proteomes" id="UP000763088">
    <property type="component" value="Unassembled WGS sequence"/>
</dbReference>
<dbReference type="PANTHER" id="PTHR47245:SF2">
    <property type="entry name" value="PEPTIDYL-PROLYL CIS-TRANS ISOMERASE HP_0175-RELATED"/>
    <property type="match status" value="1"/>
</dbReference>
<dbReference type="SUPFAM" id="SSF54534">
    <property type="entry name" value="FKBP-like"/>
    <property type="match status" value="1"/>
</dbReference>
<dbReference type="InterPro" id="IPR050245">
    <property type="entry name" value="PrsA_foldase"/>
</dbReference>
<comment type="caution">
    <text evidence="4">The sequence shown here is derived from an EMBL/GenBank/DDBJ whole genome shotgun (WGS) entry which is preliminary data.</text>
</comment>
<keyword evidence="2" id="KW-0732">Signal</keyword>
<evidence type="ECO:0000313" key="4">
    <source>
        <dbReference type="EMBL" id="MBE6267255.1"/>
    </source>
</evidence>
<dbReference type="InterPro" id="IPR046357">
    <property type="entry name" value="PPIase_dom_sf"/>
</dbReference>
<feature type="signal peptide" evidence="2">
    <location>
        <begin position="1"/>
        <end position="21"/>
    </location>
</feature>
<feature type="chain" id="PRO_5037542759" evidence="2">
    <location>
        <begin position="22"/>
        <end position="477"/>
    </location>
</feature>
<proteinExistence type="predicted"/>
<name>A0A928BTV0_XYLRU</name>
<keyword evidence="1 4" id="KW-0413">Isomerase</keyword>
<dbReference type="Pfam" id="PF00639">
    <property type="entry name" value="Rotamase"/>
    <property type="match status" value="1"/>
</dbReference>
<evidence type="ECO:0000313" key="5">
    <source>
        <dbReference type="Proteomes" id="UP000763088"/>
    </source>
</evidence>
<evidence type="ECO:0000259" key="3">
    <source>
        <dbReference type="PROSITE" id="PS50198"/>
    </source>
</evidence>
<dbReference type="GO" id="GO:0003755">
    <property type="term" value="F:peptidyl-prolyl cis-trans isomerase activity"/>
    <property type="evidence" value="ECO:0007669"/>
    <property type="project" value="UniProtKB-KW"/>
</dbReference>
<dbReference type="PROSITE" id="PS50198">
    <property type="entry name" value="PPIC_PPIASE_2"/>
    <property type="match status" value="1"/>
</dbReference>